<keyword evidence="3 4" id="KW-0443">Lipid metabolism</keyword>
<name>A0A2S5A0Q1_9SPHI</name>
<dbReference type="GO" id="GO:0016787">
    <property type="term" value="F:hydrolase activity"/>
    <property type="evidence" value="ECO:0007669"/>
    <property type="project" value="UniProtKB-UniRule"/>
</dbReference>
<dbReference type="PANTHER" id="PTHR14226">
    <property type="entry name" value="NEUROPATHY TARGET ESTERASE/SWISS CHEESE D.MELANOGASTER"/>
    <property type="match status" value="1"/>
</dbReference>
<feature type="active site" description="Proton acceptor" evidence="4">
    <location>
        <position position="205"/>
    </location>
</feature>
<comment type="caution">
    <text evidence="6">The sequence shown here is derived from an EMBL/GenBank/DDBJ whole genome shotgun (WGS) entry which is preliminary data.</text>
</comment>
<feature type="domain" description="PNPLA" evidence="5">
    <location>
        <begin position="23"/>
        <end position="218"/>
    </location>
</feature>
<feature type="active site" description="Nucleophile" evidence="4">
    <location>
        <position position="56"/>
    </location>
</feature>
<dbReference type="InterPro" id="IPR002641">
    <property type="entry name" value="PNPLA_dom"/>
</dbReference>
<evidence type="ECO:0000259" key="5">
    <source>
        <dbReference type="PROSITE" id="PS51635"/>
    </source>
</evidence>
<evidence type="ECO:0000256" key="4">
    <source>
        <dbReference type="PROSITE-ProRule" id="PRU01161"/>
    </source>
</evidence>
<dbReference type="EMBL" id="PQVF01000008">
    <property type="protein sequence ID" value="POY36161.1"/>
    <property type="molecule type" value="Genomic_DNA"/>
</dbReference>
<dbReference type="Proteomes" id="UP000236893">
    <property type="component" value="Unassembled WGS sequence"/>
</dbReference>
<keyword evidence="1 4" id="KW-0378">Hydrolase</keyword>
<feature type="short sequence motif" description="GXGXXG" evidence="4">
    <location>
        <begin position="27"/>
        <end position="32"/>
    </location>
</feature>
<accession>A0A2S5A0Q1</accession>
<dbReference type="PANTHER" id="PTHR14226:SF29">
    <property type="entry name" value="NEUROPATHY TARGET ESTERASE SWS"/>
    <property type="match status" value="1"/>
</dbReference>
<gene>
    <name evidence="6" type="ORF">C3K47_13140</name>
</gene>
<evidence type="ECO:0000256" key="2">
    <source>
        <dbReference type="ARBA" id="ARBA00022963"/>
    </source>
</evidence>
<keyword evidence="2 4" id="KW-0442">Lipid degradation</keyword>
<dbReference type="Gene3D" id="3.40.1090.10">
    <property type="entry name" value="Cytosolic phospholipase A2 catalytic domain"/>
    <property type="match status" value="2"/>
</dbReference>
<organism evidence="6 7">
    <name type="scientific">Solitalea longa</name>
    <dbReference type="NCBI Taxonomy" id="2079460"/>
    <lineage>
        <taxon>Bacteria</taxon>
        <taxon>Pseudomonadati</taxon>
        <taxon>Bacteroidota</taxon>
        <taxon>Sphingobacteriia</taxon>
        <taxon>Sphingobacteriales</taxon>
        <taxon>Sphingobacteriaceae</taxon>
        <taxon>Solitalea</taxon>
    </lineage>
</organism>
<evidence type="ECO:0000313" key="7">
    <source>
        <dbReference type="Proteomes" id="UP000236893"/>
    </source>
</evidence>
<protein>
    <submittedName>
        <fullName evidence="6">Patatin</fullName>
    </submittedName>
</protein>
<feature type="short sequence motif" description="GXSXG" evidence="4">
    <location>
        <begin position="54"/>
        <end position="58"/>
    </location>
</feature>
<dbReference type="GO" id="GO:0016042">
    <property type="term" value="P:lipid catabolic process"/>
    <property type="evidence" value="ECO:0007669"/>
    <property type="project" value="UniProtKB-UniRule"/>
</dbReference>
<dbReference type="PROSITE" id="PS51635">
    <property type="entry name" value="PNPLA"/>
    <property type="match status" value="1"/>
</dbReference>
<reference evidence="6 7" key="1">
    <citation type="submission" date="2018-01" db="EMBL/GenBank/DDBJ databases">
        <authorList>
            <person name="Gaut B.S."/>
            <person name="Morton B.R."/>
            <person name="Clegg M.T."/>
            <person name="Duvall M.R."/>
        </authorList>
    </citation>
    <scope>NUCLEOTIDE SEQUENCE [LARGE SCALE GENOMIC DNA]</scope>
    <source>
        <strain evidence="6 7">HR-AV</strain>
    </source>
</reference>
<dbReference type="CDD" id="cd07205">
    <property type="entry name" value="Pat_PNPLA6_PNPLA7_NTE1_like"/>
    <property type="match status" value="1"/>
</dbReference>
<dbReference type="SUPFAM" id="SSF52151">
    <property type="entry name" value="FabD/lysophospholipase-like"/>
    <property type="match status" value="1"/>
</dbReference>
<dbReference type="InterPro" id="IPR050301">
    <property type="entry name" value="NTE"/>
</dbReference>
<dbReference type="AlphaFoldDB" id="A0A2S5A0Q1"/>
<dbReference type="OrthoDB" id="9770965at2"/>
<evidence type="ECO:0000256" key="3">
    <source>
        <dbReference type="ARBA" id="ARBA00023098"/>
    </source>
</evidence>
<dbReference type="Pfam" id="PF01734">
    <property type="entry name" value="Patatin"/>
    <property type="match status" value="1"/>
</dbReference>
<evidence type="ECO:0000313" key="6">
    <source>
        <dbReference type="EMBL" id="POY36161.1"/>
    </source>
</evidence>
<sequence>MKHYLFLFLFFISSTVFGQKVGLVLSGGGAKGLAHIGLLKALEENNIPIDYVAGTSMGGIVAAMYAAGYSPSQIEYVATSPDFQNWVNGRLKSDYKLFYQNKPDNPSFITARIAVDTAFQVKLQANLINDVPLNFALLELLSQASASAKYDFDSLFVPFRCVVSDILSQEPIILKKGNLTDAVRGTMSVPFVYRPIKIDNKYVFDGGVYNNFPVNVVKEDFNPDVLIGCNVSSKVYNDYPKEIDERLMSRFAVFLFLSKSDSTQLGQNGVYIQPDLKEFSVTNFEPVAALIQRGYEAAMKNMPTIKARISNRTTADGLEARRAAFRKKNKISFIQDVVISGVNSKQRSYIKDVLGKSAKELSMSDLKKGYYKLMADDIFETVYPRIEYDSTKKAYDFHLGIKPDRNFKIDFGGNLATRPISNIFLGLQYNFVNREAYTLCANFYSGRFYESMQLGSRIDIGGHFPSFVELDYTYNHWNYFRTSEIFVEDLNTVPLDQSDKKLALRVGFPYKGNTRLVFEGALFRNFDKFSPTENFSTTDILDQTKFEGQKYSFTIERKTFNRKQYPTQGSWTYLSVGYVNGSEDFSPGSVSTVPTVNNKFQEWLFMRAISERYFKISKRYTLGYALEGLLSNQSTLTTYRGSLIEQPVAYPIQDSRSLFLTNFRSYNYINTGIRNVFTFRRNLDFRVEAYGFIPFDQLQEKNNQQAFITDPSQYFRLAATAGAVYRSFIGPIGLSVNYYDDPQKRWGVLLHLGFLLYNKKSLE</sequence>
<proteinExistence type="predicted"/>
<feature type="short sequence motif" description="DGA/G" evidence="4">
    <location>
        <begin position="205"/>
        <end position="207"/>
    </location>
</feature>
<dbReference type="InterPro" id="IPR016035">
    <property type="entry name" value="Acyl_Trfase/lysoPLipase"/>
</dbReference>
<dbReference type="RefSeq" id="WP_103789624.1">
    <property type="nucleotide sequence ID" value="NZ_PQVF01000008.1"/>
</dbReference>
<keyword evidence="7" id="KW-1185">Reference proteome</keyword>
<evidence type="ECO:0000256" key="1">
    <source>
        <dbReference type="ARBA" id="ARBA00022801"/>
    </source>
</evidence>